<dbReference type="SUPFAM" id="SSF69304">
    <property type="entry name" value="Tricorn protease N-terminal domain"/>
    <property type="match status" value="1"/>
</dbReference>
<reference evidence="2 3" key="1">
    <citation type="submission" date="2017-09" db="EMBL/GenBank/DDBJ databases">
        <title>Depth-based differentiation of microbial function through sediment-hosted aquifers and enrichment of novel symbionts in the deep terrestrial subsurface.</title>
        <authorList>
            <person name="Probst A.J."/>
            <person name="Ladd B."/>
            <person name="Jarett J.K."/>
            <person name="Geller-Mcgrath D.E."/>
            <person name="Sieber C.M."/>
            <person name="Emerson J.B."/>
            <person name="Anantharaman K."/>
            <person name="Thomas B.C."/>
            <person name="Malmstrom R."/>
            <person name="Stieglmeier M."/>
            <person name="Klingl A."/>
            <person name="Woyke T."/>
            <person name="Ryan C.M."/>
            <person name="Banfield J.F."/>
        </authorList>
    </citation>
    <scope>NUCLEOTIDE SEQUENCE [LARGE SCALE GENOMIC DNA]</scope>
    <source>
        <strain evidence="2">CG11_big_fil_rev_8_21_14_0_20_40_15</strain>
    </source>
</reference>
<gene>
    <name evidence="2" type="ORF">COV84_03140</name>
</gene>
<evidence type="ECO:0000259" key="1">
    <source>
        <dbReference type="Pfam" id="PF08308"/>
    </source>
</evidence>
<dbReference type="EMBL" id="PCVO01000048">
    <property type="protein sequence ID" value="PIQ75062.1"/>
    <property type="molecule type" value="Genomic_DNA"/>
</dbReference>
<protein>
    <recommendedName>
        <fullName evidence="1">PEGA domain-containing protein</fullName>
    </recommendedName>
</protein>
<dbReference type="Pfam" id="PF08308">
    <property type="entry name" value="PEGA"/>
    <property type="match status" value="1"/>
</dbReference>
<feature type="domain" description="PEGA" evidence="1">
    <location>
        <begin position="47"/>
        <end position="104"/>
    </location>
</feature>
<dbReference type="InterPro" id="IPR013229">
    <property type="entry name" value="PEGA"/>
</dbReference>
<comment type="caution">
    <text evidence="2">The sequence shown here is derived from an EMBL/GenBank/DDBJ whole genome shotgun (WGS) entry which is preliminary data.</text>
</comment>
<dbReference type="Proteomes" id="UP000229317">
    <property type="component" value="Unassembled WGS sequence"/>
</dbReference>
<evidence type="ECO:0000313" key="3">
    <source>
        <dbReference type="Proteomes" id="UP000229317"/>
    </source>
</evidence>
<dbReference type="AlphaFoldDB" id="A0A2H0KSD6"/>
<organism evidence="2 3">
    <name type="scientific">Candidatus Portnoybacteria bacterium CG11_big_fil_rev_8_21_14_0_20_40_15</name>
    <dbReference type="NCBI Taxonomy" id="1974817"/>
    <lineage>
        <taxon>Bacteria</taxon>
        <taxon>Candidatus Portnoyibacteriota</taxon>
    </lineage>
</organism>
<accession>A0A2H0KSD6</accession>
<sequence>MTRNTRRIIFFGFVLIFLIVTPGVLLYATGYSFDWESKQLIKTGSFYFQSQPAGAQIKIDGKLIDTTPSYVSRLNPGQYQIQISKDGFLTWQKKLNIEEQITTEARNIFLIPQKLNLELVTDNVTSTKDYFLTEDQRNVQMQTALIASSTLKDVLGFTLYQSDIYYLQKSNLILFKTDLSGRNKEQISLQPLPEPGKTDSGQQKIYQIVISPEQTAVFQPGGKFYLLDKQTKIFNLLVDEVQGIEFSSDNEKILFWTNHEIWVMWLKEIWAQPYRKAQDKELITRFADKITSALWLVKTNEHIIFAVRGNDNNSTIKLTELDGRDMRNTFDIHSGKISEVYYNQNDDLLYILTDGKLYSLDLLRS</sequence>
<proteinExistence type="predicted"/>
<name>A0A2H0KSD6_9BACT</name>
<evidence type="ECO:0000313" key="2">
    <source>
        <dbReference type="EMBL" id="PIQ75062.1"/>
    </source>
</evidence>